<dbReference type="Proteomes" id="UP000824062">
    <property type="component" value="Unassembled WGS sequence"/>
</dbReference>
<keyword evidence="1" id="KW-0808">Transferase</keyword>
<dbReference type="SUPFAM" id="SSF56112">
    <property type="entry name" value="Protein kinase-like (PK-like)"/>
    <property type="match status" value="1"/>
</dbReference>
<gene>
    <name evidence="8" type="ORF">IAA19_05280</name>
</gene>
<evidence type="ECO:0000259" key="7">
    <source>
        <dbReference type="PROSITE" id="PS50011"/>
    </source>
</evidence>
<dbReference type="SMART" id="SM00220">
    <property type="entry name" value="S_TKc"/>
    <property type="match status" value="1"/>
</dbReference>
<evidence type="ECO:0000313" key="8">
    <source>
        <dbReference type="EMBL" id="HIZ46415.1"/>
    </source>
</evidence>
<dbReference type="PROSITE" id="PS00109">
    <property type="entry name" value="PROTEIN_KINASE_TYR"/>
    <property type="match status" value="1"/>
</dbReference>
<dbReference type="PANTHER" id="PTHR43289">
    <property type="entry name" value="MITOGEN-ACTIVATED PROTEIN KINASE KINASE KINASE 20-RELATED"/>
    <property type="match status" value="1"/>
</dbReference>
<evidence type="ECO:0000256" key="4">
    <source>
        <dbReference type="ARBA" id="ARBA00022840"/>
    </source>
</evidence>
<organism evidence="8 9">
    <name type="scientific">Candidatus Olsenella pullistercoris</name>
    <dbReference type="NCBI Taxonomy" id="2838712"/>
    <lineage>
        <taxon>Bacteria</taxon>
        <taxon>Bacillati</taxon>
        <taxon>Actinomycetota</taxon>
        <taxon>Coriobacteriia</taxon>
        <taxon>Coriobacteriales</taxon>
        <taxon>Atopobiaceae</taxon>
        <taxon>Olsenella</taxon>
    </lineage>
</organism>
<dbReference type="Pfam" id="PF00069">
    <property type="entry name" value="Pkinase"/>
    <property type="match status" value="1"/>
</dbReference>
<keyword evidence="6" id="KW-1133">Transmembrane helix</keyword>
<keyword evidence="2" id="KW-0547">Nucleotide-binding</keyword>
<dbReference type="EMBL" id="DXBM01000045">
    <property type="protein sequence ID" value="HIZ46415.1"/>
    <property type="molecule type" value="Genomic_DNA"/>
</dbReference>
<keyword evidence="6" id="KW-0472">Membrane</keyword>
<keyword evidence="3 8" id="KW-0418">Kinase</keyword>
<dbReference type="InterPro" id="IPR008266">
    <property type="entry name" value="Tyr_kinase_AS"/>
</dbReference>
<reference evidence="8" key="2">
    <citation type="submission" date="2021-04" db="EMBL/GenBank/DDBJ databases">
        <authorList>
            <person name="Gilroy R."/>
        </authorList>
    </citation>
    <scope>NUCLEOTIDE SEQUENCE</scope>
    <source>
        <strain evidence="8">ChiHjej12B11-14209</strain>
    </source>
</reference>
<evidence type="ECO:0000313" key="9">
    <source>
        <dbReference type="Proteomes" id="UP000824062"/>
    </source>
</evidence>
<evidence type="ECO:0000256" key="2">
    <source>
        <dbReference type="ARBA" id="ARBA00022741"/>
    </source>
</evidence>
<keyword evidence="4" id="KW-0067">ATP-binding</keyword>
<keyword evidence="6" id="KW-0812">Transmembrane</keyword>
<feature type="transmembrane region" description="Helical" evidence="6">
    <location>
        <begin position="490"/>
        <end position="509"/>
    </location>
</feature>
<dbReference type="AlphaFoldDB" id="A0A9D2JDI6"/>
<dbReference type="GO" id="GO:0004674">
    <property type="term" value="F:protein serine/threonine kinase activity"/>
    <property type="evidence" value="ECO:0007669"/>
    <property type="project" value="TreeGrafter"/>
</dbReference>
<feature type="transmembrane region" description="Helical" evidence="6">
    <location>
        <begin position="521"/>
        <end position="545"/>
    </location>
</feature>
<name>A0A9D2JDI6_9ACTN</name>
<dbReference type="PROSITE" id="PS50011">
    <property type="entry name" value="PROTEIN_KINASE_DOM"/>
    <property type="match status" value="1"/>
</dbReference>
<dbReference type="GO" id="GO:0005524">
    <property type="term" value="F:ATP binding"/>
    <property type="evidence" value="ECO:0007669"/>
    <property type="project" value="UniProtKB-KW"/>
</dbReference>
<evidence type="ECO:0000256" key="3">
    <source>
        <dbReference type="ARBA" id="ARBA00022777"/>
    </source>
</evidence>
<feature type="transmembrane region" description="Helical" evidence="6">
    <location>
        <begin position="437"/>
        <end position="455"/>
    </location>
</feature>
<comment type="caution">
    <text evidence="8">The sequence shown here is derived from an EMBL/GenBank/DDBJ whole genome shotgun (WGS) entry which is preliminary data.</text>
</comment>
<feature type="transmembrane region" description="Helical" evidence="6">
    <location>
        <begin position="461"/>
        <end position="478"/>
    </location>
</feature>
<dbReference type="Gene3D" id="1.10.510.10">
    <property type="entry name" value="Transferase(Phosphotransferase) domain 1"/>
    <property type="match status" value="1"/>
</dbReference>
<evidence type="ECO:0000256" key="5">
    <source>
        <dbReference type="SAM" id="MobiDB-lite"/>
    </source>
</evidence>
<evidence type="ECO:0000256" key="1">
    <source>
        <dbReference type="ARBA" id="ARBA00022679"/>
    </source>
</evidence>
<sequence>MSERSELTTSKGPTLPETDRARRVLTLRDVEAPFPLADSERDAYLRRVSTLFADDSRCRRGGLGRVLHATNALGEQFAVKLLILPSESDGGRDTGAEENEASLRLAFRREYECQRSLALLRGFPRLYAYGHVDGVPAIVMEWVEGLTLVEARHELAVDDEGRLSPLTVARMGRDLFELIARLSLVGGGLVHRDVSMANVMVRTAHRSLEQQRAEGSFDLCLIDFGSAEPAATERESFTVAHGALRHATVAYAPPEMLSDDVAEVERQRHSSAIDVYAAGSVLCELLGGQAPFPDATRVASPYRHKVERAPDRPVPAHAAASDLAAVLAREGEAAVIVAPLALERELSPHSAELRRALSLADEQIADALMACLAVDQCRRPMPELMRDELDGLADRYGRNVRRTLDGRSLTPCMTGSTWLGISPPLSRWRLLRTAGRAIGLLSMGAVVATTSWLAGAGDPGRTSPVAALLLAPSLLALVARWRDVSGAAGLVRGSVALAAGSVASAALFWTHMGMGDSLSGALAAVLACASATWLPLAVDYACACAPGIAREAKRQLPAPVVESATPTLEETKTRHLP</sequence>
<accession>A0A9D2JDI6</accession>
<protein>
    <submittedName>
        <fullName evidence="8">Protein kinase</fullName>
    </submittedName>
</protein>
<proteinExistence type="predicted"/>
<dbReference type="InterPro" id="IPR011009">
    <property type="entry name" value="Kinase-like_dom_sf"/>
</dbReference>
<evidence type="ECO:0000256" key="6">
    <source>
        <dbReference type="SAM" id="Phobius"/>
    </source>
</evidence>
<reference evidence="8" key="1">
    <citation type="journal article" date="2021" name="PeerJ">
        <title>Extensive microbial diversity within the chicken gut microbiome revealed by metagenomics and culture.</title>
        <authorList>
            <person name="Gilroy R."/>
            <person name="Ravi A."/>
            <person name="Getino M."/>
            <person name="Pursley I."/>
            <person name="Horton D.L."/>
            <person name="Alikhan N.F."/>
            <person name="Baker D."/>
            <person name="Gharbi K."/>
            <person name="Hall N."/>
            <person name="Watson M."/>
            <person name="Adriaenssens E.M."/>
            <person name="Foster-Nyarko E."/>
            <person name="Jarju S."/>
            <person name="Secka A."/>
            <person name="Antonio M."/>
            <person name="Oren A."/>
            <person name="Chaudhuri R.R."/>
            <person name="La Ragione R."/>
            <person name="Hildebrand F."/>
            <person name="Pallen M.J."/>
        </authorList>
    </citation>
    <scope>NUCLEOTIDE SEQUENCE</scope>
    <source>
        <strain evidence="8">ChiHjej12B11-14209</strain>
    </source>
</reference>
<dbReference type="InterPro" id="IPR000719">
    <property type="entry name" value="Prot_kinase_dom"/>
</dbReference>
<dbReference type="PANTHER" id="PTHR43289:SF34">
    <property type="entry name" value="SERINE_THREONINE-PROTEIN KINASE YBDM-RELATED"/>
    <property type="match status" value="1"/>
</dbReference>
<feature type="domain" description="Protein kinase" evidence="7">
    <location>
        <begin position="52"/>
        <end position="392"/>
    </location>
</feature>
<feature type="region of interest" description="Disordered" evidence="5">
    <location>
        <begin position="1"/>
        <end position="22"/>
    </location>
</feature>